<dbReference type="EMBL" id="JAHWGI010001339">
    <property type="protein sequence ID" value="KAK3928626.1"/>
    <property type="molecule type" value="Genomic_DNA"/>
</dbReference>
<dbReference type="SUPFAM" id="SSF52540">
    <property type="entry name" value="P-loop containing nucleoside triphosphate hydrolases"/>
    <property type="match status" value="1"/>
</dbReference>
<proteinExistence type="predicted"/>
<reference evidence="1" key="1">
    <citation type="submission" date="2021-07" db="EMBL/GenBank/DDBJ databases">
        <authorList>
            <person name="Catto M.A."/>
            <person name="Jacobson A."/>
            <person name="Kennedy G."/>
            <person name="Labadie P."/>
            <person name="Hunt B.G."/>
            <person name="Srinivasan R."/>
        </authorList>
    </citation>
    <scope>NUCLEOTIDE SEQUENCE</scope>
    <source>
        <strain evidence="1">PL_HMW_Pooled</strain>
        <tissue evidence="1">Head</tissue>
    </source>
</reference>
<gene>
    <name evidence="1" type="ORF">KUF71_002829</name>
</gene>
<organism evidence="1 2">
    <name type="scientific">Frankliniella fusca</name>
    <dbReference type="NCBI Taxonomy" id="407009"/>
    <lineage>
        <taxon>Eukaryota</taxon>
        <taxon>Metazoa</taxon>
        <taxon>Ecdysozoa</taxon>
        <taxon>Arthropoda</taxon>
        <taxon>Hexapoda</taxon>
        <taxon>Insecta</taxon>
        <taxon>Pterygota</taxon>
        <taxon>Neoptera</taxon>
        <taxon>Paraneoptera</taxon>
        <taxon>Thysanoptera</taxon>
        <taxon>Terebrantia</taxon>
        <taxon>Thripoidea</taxon>
        <taxon>Thripidae</taxon>
        <taxon>Frankliniella</taxon>
    </lineage>
</organism>
<evidence type="ECO:0000313" key="1">
    <source>
        <dbReference type="EMBL" id="KAK3928626.1"/>
    </source>
</evidence>
<dbReference type="PANTHER" id="PTHR47642:SF5">
    <property type="entry name" value="ATP-DEPENDENT DNA HELICASE"/>
    <property type="match status" value="1"/>
</dbReference>
<protein>
    <submittedName>
        <fullName evidence="1">Transcription factor tau subunit sfc3</fullName>
    </submittedName>
</protein>
<dbReference type="Proteomes" id="UP001219518">
    <property type="component" value="Unassembled WGS sequence"/>
</dbReference>
<keyword evidence="2" id="KW-1185">Reference proteome</keyword>
<comment type="caution">
    <text evidence="1">The sequence shown here is derived from an EMBL/GenBank/DDBJ whole genome shotgun (WGS) entry which is preliminary data.</text>
</comment>
<dbReference type="AlphaFoldDB" id="A0AAE1LQ97"/>
<dbReference type="PANTHER" id="PTHR47642">
    <property type="entry name" value="ATP-DEPENDENT DNA HELICASE"/>
    <property type="match status" value="1"/>
</dbReference>
<dbReference type="InterPro" id="IPR051055">
    <property type="entry name" value="PIF1_helicase"/>
</dbReference>
<evidence type="ECO:0000313" key="2">
    <source>
        <dbReference type="Proteomes" id="UP001219518"/>
    </source>
</evidence>
<sequence length="341" mass="39965">MTRYEAQKRGSLHAHAMFWLKDCPVFNPDDPKSVVTCEEFIDKFITCKKDDSLDGIETDEKKNLKALYNKIKVDMEKIAKKNEDCSFDKFIEQLDITWYTYRKRMTQTNLQNILEIEDTSDNDNDNNNIKSSALHLKKNKTGFIFLRKKPRVIRFRNYSIDENEYDFYRTEVMLYYPWTNEQYIIENAQKIYVQNKLEIDKNKQKYTYKLSVSLNNIIEEISNKNEHTDSDTDLDDTCIAEDFKIFEIGAVDTDVALEIPTMNSSDDKIKYGTFSIPKLSSNKDYITLLSSLNDKQTKYHDNFLKLIKLQEKTQFFHFISGPGGVGKSTLLKALTETATRF</sequence>
<name>A0AAE1LQ97_9NEOP</name>
<reference evidence="1" key="2">
    <citation type="journal article" date="2023" name="BMC Genomics">
        <title>Pest status, molecular evolution, and epigenetic factors derived from the genome assembly of Frankliniella fusca, a thysanopteran phytovirus vector.</title>
        <authorList>
            <person name="Catto M.A."/>
            <person name="Labadie P.E."/>
            <person name="Jacobson A.L."/>
            <person name="Kennedy G.G."/>
            <person name="Srinivasan R."/>
            <person name="Hunt B.G."/>
        </authorList>
    </citation>
    <scope>NUCLEOTIDE SEQUENCE</scope>
    <source>
        <strain evidence="1">PL_HMW_Pooled</strain>
    </source>
</reference>
<accession>A0AAE1LQ97</accession>
<dbReference type="InterPro" id="IPR027417">
    <property type="entry name" value="P-loop_NTPase"/>
</dbReference>